<evidence type="ECO:0000313" key="2">
    <source>
        <dbReference type="EMBL" id="KAL3085443.1"/>
    </source>
</evidence>
<feature type="compositionally biased region" description="Polar residues" evidence="1">
    <location>
        <begin position="108"/>
        <end position="117"/>
    </location>
</feature>
<gene>
    <name evidence="2" type="ORF">niasHT_031395</name>
</gene>
<dbReference type="AlphaFoldDB" id="A0ABD2J6Z9"/>
<feature type="compositionally biased region" description="Low complexity" evidence="1">
    <location>
        <begin position="118"/>
        <end position="133"/>
    </location>
</feature>
<evidence type="ECO:0000313" key="3">
    <source>
        <dbReference type="Proteomes" id="UP001620626"/>
    </source>
</evidence>
<sequence length="178" mass="19944">MTLSKPSDIKRPQRRSSTASEPRPQQRKSQKRGLRPTQAHYNVPIRNGTAKQDRGIRLHPASSAMALTEARNPVPFSNASHDGKTEQDKRREQRQSMNNSKGRVPTQHAHNQQVDSRQSTTGTQITNTQTIKTSKIHPEQQAVTQTIHTEEKPCNTAMSQTTTQIAKHATQQMTPAKP</sequence>
<proteinExistence type="predicted"/>
<reference evidence="2 3" key="1">
    <citation type="submission" date="2024-10" db="EMBL/GenBank/DDBJ databases">
        <authorList>
            <person name="Kim D."/>
        </authorList>
    </citation>
    <scope>NUCLEOTIDE SEQUENCE [LARGE SCALE GENOMIC DNA]</scope>
    <source>
        <strain evidence="2">BH-2024</strain>
    </source>
</reference>
<feature type="compositionally biased region" description="Basic residues" evidence="1">
    <location>
        <begin position="25"/>
        <end position="34"/>
    </location>
</feature>
<name>A0ABD2J6Z9_9BILA</name>
<evidence type="ECO:0000256" key="1">
    <source>
        <dbReference type="SAM" id="MobiDB-lite"/>
    </source>
</evidence>
<accession>A0ABD2J6Z9</accession>
<dbReference type="Proteomes" id="UP001620626">
    <property type="component" value="Unassembled WGS sequence"/>
</dbReference>
<comment type="caution">
    <text evidence="2">The sequence shown here is derived from an EMBL/GenBank/DDBJ whole genome shotgun (WGS) entry which is preliminary data.</text>
</comment>
<keyword evidence="3" id="KW-1185">Reference proteome</keyword>
<organism evidence="2 3">
    <name type="scientific">Heterodera trifolii</name>
    <dbReference type="NCBI Taxonomy" id="157864"/>
    <lineage>
        <taxon>Eukaryota</taxon>
        <taxon>Metazoa</taxon>
        <taxon>Ecdysozoa</taxon>
        <taxon>Nematoda</taxon>
        <taxon>Chromadorea</taxon>
        <taxon>Rhabditida</taxon>
        <taxon>Tylenchina</taxon>
        <taxon>Tylenchomorpha</taxon>
        <taxon>Tylenchoidea</taxon>
        <taxon>Heteroderidae</taxon>
        <taxon>Heteroderinae</taxon>
        <taxon>Heterodera</taxon>
    </lineage>
</organism>
<feature type="compositionally biased region" description="Basic and acidic residues" evidence="1">
    <location>
        <begin position="81"/>
        <end position="94"/>
    </location>
</feature>
<feature type="region of interest" description="Disordered" evidence="1">
    <location>
        <begin position="1"/>
        <end position="144"/>
    </location>
</feature>
<dbReference type="EMBL" id="JBICBT010001059">
    <property type="protein sequence ID" value="KAL3085443.1"/>
    <property type="molecule type" value="Genomic_DNA"/>
</dbReference>
<protein>
    <submittedName>
        <fullName evidence="2">Uncharacterized protein</fullName>
    </submittedName>
</protein>